<dbReference type="NCBIfam" id="NF033832">
    <property type="entry name" value="sce7726_fam"/>
    <property type="match status" value="1"/>
</dbReference>
<evidence type="ECO:0000313" key="1">
    <source>
        <dbReference type="EMBL" id="SBV94062.1"/>
    </source>
</evidence>
<sequence>MQKLFAATRTPAESHIACQRRRWRMRDIDVRNALRRQVLKEHESDPSTLVVHELGVWGGIARVDVAVINGSIHGFEIKSDSDTLSRLSGQASAYNAVFDQITIVCGSHHLDNVMERVPEFWGVKVATSGPRGGITLRQQRFPKINRDINPVALSHLLWKEEALEILQTHGYADGVRSKSKAAIYARLAQALPLEELRFEVRTRLKARLSWRSH</sequence>
<dbReference type="AlphaFoldDB" id="A0A212J3N5"/>
<dbReference type="InterPro" id="IPR047729">
    <property type="entry name" value="Sce7726-like"/>
</dbReference>
<evidence type="ECO:0008006" key="2">
    <source>
        <dbReference type="Google" id="ProtNLM"/>
    </source>
</evidence>
<accession>A0A212J3N5</accession>
<proteinExistence type="predicted"/>
<organism evidence="1">
    <name type="scientific">uncultured Alphaproteobacteria bacterium</name>
    <dbReference type="NCBI Taxonomy" id="91750"/>
    <lineage>
        <taxon>Bacteria</taxon>
        <taxon>Pseudomonadati</taxon>
        <taxon>Pseudomonadota</taxon>
        <taxon>Alphaproteobacteria</taxon>
        <taxon>environmental samples</taxon>
    </lineage>
</organism>
<name>A0A212J3N5_9PROT</name>
<gene>
    <name evidence="1" type="ORF">KL86APRO_10464</name>
</gene>
<reference evidence="1" key="1">
    <citation type="submission" date="2016-04" db="EMBL/GenBank/DDBJ databases">
        <authorList>
            <person name="Evans L.H."/>
            <person name="Alamgir A."/>
            <person name="Owens N."/>
            <person name="Weber N.D."/>
            <person name="Virtaneva K."/>
            <person name="Barbian K."/>
            <person name="Babar A."/>
            <person name="Rosenke K."/>
        </authorList>
    </citation>
    <scope>NUCLEOTIDE SEQUENCE</scope>
    <source>
        <strain evidence="1">86</strain>
    </source>
</reference>
<dbReference type="EMBL" id="FLUO01000001">
    <property type="protein sequence ID" value="SBV94062.1"/>
    <property type="molecule type" value="Genomic_DNA"/>
</dbReference>
<protein>
    <recommendedName>
        <fullName evidence="2">Sce7726 family protein</fullName>
    </recommendedName>
</protein>